<comment type="caution">
    <text evidence="8">The sequence shown here is derived from an EMBL/GenBank/DDBJ whole genome shotgun (WGS) entry which is preliminary data.</text>
</comment>
<dbReference type="PROSITE" id="PS50076">
    <property type="entry name" value="DNAJ_2"/>
    <property type="match status" value="1"/>
</dbReference>
<evidence type="ECO:0000259" key="7">
    <source>
        <dbReference type="PROSITE" id="PS50076"/>
    </source>
</evidence>
<evidence type="ECO:0000256" key="6">
    <source>
        <dbReference type="SAM" id="MobiDB-lite"/>
    </source>
</evidence>
<keyword evidence="5" id="KW-0449">Lipoprotein</keyword>
<keyword evidence="9" id="KW-1185">Reference proteome</keyword>
<dbReference type="GO" id="GO:0016020">
    <property type="term" value="C:membrane"/>
    <property type="evidence" value="ECO:0007669"/>
    <property type="project" value="UniProtKB-SubCell"/>
</dbReference>
<dbReference type="InterPro" id="IPR051434">
    <property type="entry name" value="DnaJ_C_subfamily_member5"/>
</dbReference>
<evidence type="ECO:0000256" key="2">
    <source>
        <dbReference type="ARBA" id="ARBA00023136"/>
    </source>
</evidence>
<evidence type="ECO:0000313" key="8">
    <source>
        <dbReference type="EMBL" id="RTG80589.1"/>
    </source>
</evidence>
<dbReference type="InterPro" id="IPR036869">
    <property type="entry name" value="J_dom_sf"/>
</dbReference>
<evidence type="ECO:0000256" key="3">
    <source>
        <dbReference type="ARBA" id="ARBA00023139"/>
    </source>
</evidence>
<dbReference type="PANTHER" id="PTHR44027">
    <property type="entry name" value="DNAJ HOMOLOG SUBFAMILY C MEMBER 5 HOMOLOG"/>
    <property type="match status" value="1"/>
</dbReference>
<dbReference type="GO" id="GO:0005737">
    <property type="term" value="C:cytoplasm"/>
    <property type="evidence" value="ECO:0007669"/>
    <property type="project" value="UniProtKB-ARBA"/>
</dbReference>
<evidence type="ECO:0000313" key="9">
    <source>
        <dbReference type="Proteomes" id="UP000290809"/>
    </source>
</evidence>
<dbReference type="Gene3D" id="1.10.287.110">
    <property type="entry name" value="DnaJ domain"/>
    <property type="match status" value="1"/>
</dbReference>
<dbReference type="InterPro" id="IPR018253">
    <property type="entry name" value="DnaJ_domain_CS"/>
</dbReference>
<evidence type="ECO:0000256" key="1">
    <source>
        <dbReference type="ARBA" id="ARBA00004635"/>
    </source>
</evidence>
<dbReference type="AlphaFoldDB" id="A0A430PYS8"/>
<feature type="domain" description="J" evidence="7">
    <location>
        <begin position="68"/>
        <end position="133"/>
    </location>
</feature>
<evidence type="ECO:0000256" key="5">
    <source>
        <dbReference type="ARBA" id="ARBA00023288"/>
    </source>
</evidence>
<keyword evidence="4" id="KW-0143">Chaperone</keyword>
<dbReference type="InterPro" id="IPR001623">
    <property type="entry name" value="DnaJ_domain"/>
</dbReference>
<feature type="region of interest" description="Disordered" evidence="6">
    <location>
        <begin position="40"/>
        <end position="62"/>
    </location>
</feature>
<dbReference type="CDD" id="cd06257">
    <property type="entry name" value="DnaJ"/>
    <property type="match status" value="1"/>
</dbReference>
<dbReference type="EMBL" id="QMKO01004020">
    <property type="protein sequence ID" value="RTG80589.1"/>
    <property type="molecule type" value="Genomic_DNA"/>
</dbReference>
<name>A0A430PYS8_SCHBO</name>
<dbReference type="STRING" id="6184.A0A430PYS8"/>
<dbReference type="PANTHER" id="PTHR44027:SF7">
    <property type="entry name" value="DNAJ HOMOLOG SUBFAMILY C MEMBER 5 HOMOLOG"/>
    <property type="match status" value="1"/>
</dbReference>
<proteinExistence type="predicted"/>
<keyword evidence="3" id="KW-0564">Palmitate</keyword>
<dbReference type="SMART" id="SM00271">
    <property type="entry name" value="DnaJ"/>
    <property type="match status" value="1"/>
</dbReference>
<gene>
    <name evidence="8" type="ORF">DC041_0000303</name>
</gene>
<accession>A0A430PYS8</accession>
<comment type="subcellular location">
    <subcellularLocation>
        <location evidence="1">Membrane</location>
        <topology evidence="1">Lipid-anchor</topology>
    </subcellularLocation>
</comment>
<protein>
    <submittedName>
        <fullName evidence="8">DnaJ subfamily C member 5</fullName>
    </submittedName>
</protein>
<reference evidence="8 9" key="1">
    <citation type="journal article" date="2019" name="PLoS Pathog.">
        <title>Genome sequence of the bovine parasite Schistosoma bovis Tanzania.</title>
        <authorList>
            <person name="Oey H."/>
            <person name="Zakrzewski M."/>
            <person name="Gobert G."/>
            <person name="Gravermann K."/>
            <person name="Stoye J."/>
            <person name="Jones M."/>
            <person name="Mcmanus D."/>
            <person name="Krause L."/>
        </authorList>
    </citation>
    <scope>NUCLEOTIDE SEQUENCE [LARGE SCALE GENOMIC DNA]</scope>
    <source>
        <strain evidence="8 9">TAN1997</strain>
    </source>
</reference>
<dbReference type="Pfam" id="PF00226">
    <property type="entry name" value="DnaJ"/>
    <property type="match status" value="1"/>
</dbReference>
<dbReference type="PRINTS" id="PR00625">
    <property type="entry name" value="JDOMAIN"/>
</dbReference>
<dbReference type="Proteomes" id="UP000290809">
    <property type="component" value="Unassembled WGS sequence"/>
</dbReference>
<sequence length="243" mass="27617">RKLLLFRPQLFEPFESFEQFEPFVLLSGISRCGLEHVNSTNRAMPTDPSMGSGSNSKSSKKSTKENIDLYAILEVDKKATAEEIKKSYRKLALKYHPDKNPKDPEASEKFKEVNRAHSILANEQKRKLYDRYGALGIYVAEHIDEEDWQPYLALRNPCIQCLACTCFLWTCCCCFFCCCCCCGKYYPKTPPVPDEMNEAYDESNFEMPMNNNSNIAETLVTKQPDPAPAVNLYTVPPTTLSSS</sequence>
<dbReference type="SUPFAM" id="SSF46565">
    <property type="entry name" value="Chaperone J-domain"/>
    <property type="match status" value="1"/>
</dbReference>
<keyword evidence="2" id="KW-0472">Membrane</keyword>
<organism evidence="8 9">
    <name type="scientific">Schistosoma bovis</name>
    <name type="common">Blood fluke</name>
    <dbReference type="NCBI Taxonomy" id="6184"/>
    <lineage>
        <taxon>Eukaryota</taxon>
        <taxon>Metazoa</taxon>
        <taxon>Spiralia</taxon>
        <taxon>Lophotrochozoa</taxon>
        <taxon>Platyhelminthes</taxon>
        <taxon>Trematoda</taxon>
        <taxon>Digenea</taxon>
        <taxon>Strigeidida</taxon>
        <taxon>Schistosomatoidea</taxon>
        <taxon>Schistosomatidae</taxon>
        <taxon>Schistosoma</taxon>
    </lineage>
</organism>
<evidence type="ECO:0000256" key="4">
    <source>
        <dbReference type="ARBA" id="ARBA00023186"/>
    </source>
</evidence>
<dbReference type="PROSITE" id="PS00636">
    <property type="entry name" value="DNAJ_1"/>
    <property type="match status" value="1"/>
</dbReference>
<feature type="non-terminal residue" evidence="8">
    <location>
        <position position="1"/>
    </location>
</feature>